<evidence type="ECO:0000313" key="1">
    <source>
        <dbReference type="EMBL" id="CCH60190.1"/>
    </source>
</evidence>
<dbReference type="HOGENOM" id="CLU_049349_0_0_1"/>
<dbReference type="eggNOG" id="ENOG502RZPK">
    <property type="taxonomic scope" value="Eukaryota"/>
</dbReference>
<evidence type="ECO:0000313" key="2">
    <source>
        <dbReference type="Proteomes" id="UP000002866"/>
    </source>
</evidence>
<dbReference type="RefSeq" id="XP_004179709.1">
    <property type="nucleotide sequence ID" value="XM_004179661.1"/>
</dbReference>
<dbReference type="SMART" id="SM00320">
    <property type="entry name" value="WD40"/>
    <property type="match status" value="2"/>
</dbReference>
<dbReference type="InterPro" id="IPR036322">
    <property type="entry name" value="WD40_repeat_dom_sf"/>
</dbReference>
<dbReference type="InterPro" id="IPR001680">
    <property type="entry name" value="WD40_rpt"/>
</dbReference>
<dbReference type="InterPro" id="IPR015943">
    <property type="entry name" value="WD40/YVTN_repeat-like_dom_sf"/>
</dbReference>
<dbReference type="GeneID" id="14495170"/>
<dbReference type="EMBL" id="HE806318">
    <property type="protein sequence ID" value="CCH60190.1"/>
    <property type="molecule type" value="Genomic_DNA"/>
</dbReference>
<keyword evidence="2" id="KW-1185">Reference proteome</keyword>
<dbReference type="InParanoid" id="I2H1D8"/>
<dbReference type="Proteomes" id="UP000002866">
    <property type="component" value="Chromosome 3"/>
</dbReference>
<name>I2H1D8_HENB6</name>
<dbReference type="AlphaFoldDB" id="I2H1D8"/>
<sequence>MADTSTVTDLTKVLVAQFLKKNGYTTTLKHFLTESFLPRTILDNNESDGLIYEDLESIISDRVQYNEYMIHEKLQTLSINNDKNKDEPESITIKYAGILPSWDHNLKFSEINKGSILETLTINATFSENSQPILSTSNKQLVIKDANLQTVKFVESPTKPKSIIKLCGSIPWKNLNYACGIDGSFYLLDSNFNSIEKAIFKLHSRLISHIQFFVNAENNICYIATAGADNFVKLHTLSIFAVSSSENKYIINTIGEIKILSMCLSLRLIQNNEENKTTPLILITRTDYTHLLCYSVDDINVTKPSLELYYQIALNNTQFSTHSFNIRDMLVLPRKNGTNGYVALATSHIPFMRIIVVKLPKISSQEDIKSNQSSITGISTFYKQIIINMATTIPQTSYSQPILKSLSLQNGLVVGNDEGLYAVDLLKQDSWKLNTIYDNSIVKSMDINRDQDKLIIAYTDKSIHLYDINK</sequence>
<proteinExistence type="predicted"/>
<dbReference type="OMA" id="YMRLILV"/>
<dbReference type="OrthoDB" id="1932312at2759"/>
<dbReference type="SUPFAM" id="SSF50978">
    <property type="entry name" value="WD40 repeat-like"/>
    <property type="match status" value="1"/>
</dbReference>
<dbReference type="Gene3D" id="2.130.10.10">
    <property type="entry name" value="YVTN repeat-like/Quinoprotein amine dehydrogenase"/>
    <property type="match status" value="1"/>
</dbReference>
<evidence type="ECO:0008006" key="3">
    <source>
        <dbReference type="Google" id="ProtNLM"/>
    </source>
</evidence>
<protein>
    <recommendedName>
        <fullName evidence="3">LisH domain-containing protein</fullName>
    </recommendedName>
</protein>
<dbReference type="STRING" id="1071380.I2H1D8"/>
<accession>I2H1D8</accession>
<gene>
    <name evidence="1" type="primary">TBLA0C03890</name>
    <name evidence="1" type="ORF">TBLA_0C03890</name>
</gene>
<dbReference type="FunCoup" id="I2H1D8">
    <property type="interactions" value="36"/>
</dbReference>
<dbReference type="KEGG" id="tbl:TBLA_0C03890"/>
<reference evidence="1 2" key="1">
    <citation type="journal article" date="2011" name="Proc. Natl. Acad. Sci. U.S.A.">
        <title>Evolutionary erosion of yeast sex chromosomes by mating-type switching accidents.</title>
        <authorList>
            <person name="Gordon J.L."/>
            <person name="Armisen D."/>
            <person name="Proux-Wera E."/>
            <person name="Oheigeartaigh S.S."/>
            <person name="Byrne K.P."/>
            <person name="Wolfe K.H."/>
        </authorList>
    </citation>
    <scope>NUCLEOTIDE SEQUENCE [LARGE SCALE GENOMIC DNA]</scope>
    <source>
        <strain evidence="2">ATCC 34711 / CBS 6284 / DSM 70876 / NBRC 10599 / NRRL Y-10934 / UCD 77-7</strain>
    </source>
</reference>
<organism evidence="1 2">
    <name type="scientific">Henningerozyma blattae (strain ATCC 34711 / CBS 6284 / DSM 70876 / NBRC 10599 / NRRL Y-10934 / UCD 77-7)</name>
    <name type="common">Yeast</name>
    <name type="synonym">Tetrapisispora blattae</name>
    <dbReference type="NCBI Taxonomy" id="1071380"/>
    <lineage>
        <taxon>Eukaryota</taxon>
        <taxon>Fungi</taxon>
        <taxon>Dikarya</taxon>
        <taxon>Ascomycota</taxon>
        <taxon>Saccharomycotina</taxon>
        <taxon>Saccharomycetes</taxon>
        <taxon>Saccharomycetales</taxon>
        <taxon>Saccharomycetaceae</taxon>
        <taxon>Henningerozyma</taxon>
    </lineage>
</organism>